<feature type="region of interest" description="Disordered" evidence="1">
    <location>
        <begin position="1"/>
        <end position="54"/>
    </location>
</feature>
<dbReference type="Proteomes" id="UP000799640">
    <property type="component" value="Unassembled WGS sequence"/>
</dbReference>
<dbReference type="EMBL" id="ML996689">
    <property type="protein sequence ID" value="KAF2403300.1"/>
    <property type="molecule type" value="Genomic_DNA"/>
</dbReference>
<evidence type="ECO:0000313" key="3">
    <source>
        <dbReference type="Proteomes" id="UP000799640"/>
    </source>
</evidence>
<evidence type="ECO:0000256" key="1">
    <source>
        <dbReference type="SAM" id="MobiDB-lite"/>
    </source>
</evidence>
<dbReference type="AlphaFoldDB" id="A0A6G1I4U3"/>
<dbReference type="SUPFAM" id="SSF48695">
    <property type="entry name" value="Multiheme cytochromes"/>
    <property type="match status" value="1"/>
</dbReference>
<dbReference type="InterPro" id="IPR036280">
    <property type="entry name" value="Multihaem_cyt_sf"/>
</dbReference>
<evidence type="ECO:0000313" key="2">
    <source>
        <dbReference type="EMBL" id="KAF2403300.1"/>
    </source>
</evidence>
<feature type="compositionally biased region" description="Polar residues" evidence="1">
    <location>
        <begin position="1"/>
        <end position="10"/>
    </location>
</feature>
<protein>
    <submittedName>
        <fullName evidence="2">Uncharacterized protein</fullName>
    </submittedName>
</protein>
<feature type="region of interest" description="Disordered" evidence="1">
    <location>
        <begin position="473"/>
        <end position="553"/>
    </location>
</feature>
<organism evidence="2 3">
    <name type="scientific">Trichodelitschia bisporula</name>
    <dbReference type="NCBI Taxonomy" id="703511"/>
    <lineage>
        <taxon>Eukaryota</taxon>
        <taxon>Fungi</taxon>
        <taxon>Dikarya</taxon>
        <taxon>Ascomycota</taxon>
        <taxon>Pezizomycotina</taxon>
        <taxon>Dothideomycetes</taxon>
        <taxon>Dothideomycetes incertae sedis</taxon>
        <taxon>Phaeotrichales</taxon>
        <taxon>Phaeotrichaceae</taxon>
        <taxon>Trichodelitschia</taxon>
    </lineage>
</organism>
<keyword evidence="3" id="KW-1185">Reference proteome</keyword>
<reference evidence="2" key="1">
    <citation type="journal article" date="2020" name="Stud. Mycol.">
        <title>101 Dothideomycetes genomes: a test case for predicting lifestyles and emergence of pathogens.</title>
        <authorList>
            <person name="Haridas S."/>
            <person name="Albert R."/>
            <person name="Binder M."/>
            <person name="Bloem J."/>
            <person name="Labutti K."/>
            <person name="Salamov A."/>
            <person name="Andreopoulos B."/>
            <person name="Baker S."/>
            <person name="Barry K."/>
            <person name="Bills G."/>
            <person name="Bluhm B."/>
            <person name="Cannon C."/>
            <person name="Castanera R."/>
            <person name="Culley D."/>
            <person name="Daum C."/>
            <person name="Ezra D."/>
            <person name="Gonzalez J."/>
            <person name="Henrissat B."/>
            <person name="Kuo A."/>
            <person name="Liang C."/>
            <person name="Lipzen A."/>
            <person name="Lutzoni F."/>
            <person name="Magnuson J."/>
            <person name="Mondo S."/>
            <person name="Nolan M."/>
            <person name="Ohm R."/>
            <person name="Pangilinan J."/>
            <person name="Park H.-J."/>
            <person name="Ramirez L."/>
            <person name="Alfaro M."/>
            <person name="Sun H."/>
            <person name="Tritt A."/>
            <person name="Yoshinaga Y."/>
            <person name="Zwiers L.-H."/>
            <person name="Turgeon B."/>
            <person name="Goodwin S."/>
            <person name="Spatafora J."/>
            <person name="Crous P."/>
            <person name="Grigoriev I."/>
        </authorList>
    </citation>
    <scope>NUCLEOTIDE SEQUENCE</scope>
    <source>
        <strain evidence="2">CBS 262.69</strain>
    </source>
</reference>
<proteinExistence type="predicted"/>
<feature type="compositionally biased region" description="Pro residues" evidence="1">
    <location>
        <begin position="491"/>
        <end position="507"/>
    </location>
</feature>
<gene>
    <name evidence="2" type="ORF">EJ06DRAFT_271366</name>
</gene>
<feature type="compositionally biased region" description="Basic and acidic residues" evidence="1">
    <location>
        <begin position="11"/>
        <end position="26"/>
    </location>
</feature>
<accession>A0A6G1I4U3</accession>
<sequence length="553" mass="61042">MPNSQGTRSPSTEERVGGKTGERAEHGTNPANNTVPVFLDPQSAPRGPGPPQSWSAQCSTDCTVPCQQSRTTSMLPQRLLLPPGIADGRLPQSAPSIAVPVLLGKELDAAAGKKSWKSTSCNAATMCRRGNARLLDFPKHCWAFLMDYHVPCGCLLKNSAFFSTEATAGHISGVRPCLYSACLSQPSDFGFSSYYFLFFPFLGSSIDQLSYIIMEDNSSVPDVSPQEDARPPVPPAVDQECSGCQQTKDLSEFSGHKTCDACRKQDRKYRERKRKGLKNGKFCSSCRKTKDPSEFSGHKTCDACRERGHERTLKGLGNGNFCNRCHKTKDPSEFSGYRTCDTCREKSREDRERKREGLEDDNFCTGCGKTKDSSEFSGHKTCDACRERDRERMQKKMENGSFCTGCKKMKDPSEFSGYKTCDPCRERDRERKRAEKATNWFCFGCHNRKPSSQFSDYEMCAACHEKDEKRWGEKASIGQQEQAVQAEQATPLPPSLPSLGHSPPPSLSSPDPFSFLPPPTLYFADAAPKAGTPIDTAAADPADNQSKSGRTSE</sequence>
<name>A0A6G1I4U3_9PEZI</name>
<feature type="compositionally biased region" description="Low complexity" evidence="1">
    <location>
        <begin position="530"/>
        <end position="543"/>
    </location>
</feature>
<feature type="compositionally biased region" description="Polar residues" evidence="1">
    <location>
        <begin position="544"/>
        <end position="553"/>
    </location>
</feature>
<feature type="compositionally biased region" description="Low complexity" evidence="1">
    <location>
        <begin position="479"/>
        <end position="489"/>
    </location>
</feature>